<proteinExistence type="predicted"/>
<reference evidence="3 4" key="1">
    <citation type="submission" date="2020-04" db="EMBL/GenBank/DDBJ databases">
        <title>Gordonia sp. nov. TBRC 11910.</title>
        <authorList>
            <person name="Suriyachadkun C."/>
        </authorList>
    </citation>
    <scope>NUCLEOTIDE SEQUENCE [LARGE SCALE GENOMIC DNA]</scope>
    <source>
        <strain evidence="3 4">TBRC 11910</strain>
    </source>
</reference>
<protein>
    <recommendedName>
        <fullName evidence="2">DUF1023 domain-containing protein</fullName>
    </recommendedName>
</protein>
<feature type="compositionally biased region" description="Acidic residues" evidence="1">
    <location>
        <begin position="118"/>
        <end position="127"/>
    </location>
</feature>
<evidence type="ECO:0000256" key="1">
    <source>
        <dbReference type="SAM" id="MobiDB-lite"/>
    </source>
</evidence>
<dbReference type="Pfam" id="PF06259">
    <property type="entry name" value="Abhydrolase_8"/>
    <property type="match status" value="1"/>
</dbReference>
<evidence type="ECO:0000259" key="2">
    <source>
        <dbReference type="Pfam" id="PF06259"/>
    </source>
</evidence>
<accession>A0A848KRQ4</accession>
<dbReference type="RefSeq" id="WP_170194157.1">
    <property type="nucleotide sequence ID" value="NZ_JABBNB010000009.1"/>
</dbReference>
<evidence type="ECO:0000313" key="3">
    <source>
        <dbReference type="EMBL" id="NMO01644.1"/>
    </source>
</evidence>
<feature type="domain" description="DUF1023" evidence="2">
    <location>
        <begin position="387"/>
        <end position="483"/>
    </location>
</feature>
<dbReference type="AlphaFoldDB" id="A0A848KRQ4"/>
<evidence type="ECO:0000313" key="4">
    <source>
        <dbReference type="Proteomes" id="UP000550729"/>
    </source>
</evidence>
<sequence>MRPSISELKSWQLSDLTNAQTLASAHAKTIAEATTAVDRGLLATSGWKGSTQRAAKRAITTDSDHAAEVCAVLLSLASTAANAHRELQPARAQVLAEVQRATDDGFTVADTGQVTVPDDPDADEDEMADRNSSAQIWENRIDLALTAVATLDDTYGRAFAVHAKDLATMEDGQAPITLPDGTRVDPDAVVTRLAAMSPAARRAFLATLSADDLRQLVIANPQVMGNLDGVPFATRIAANDVNIRTALAAEIAAGRGGGQRAAKLAEMLTPVADTNGRAGTPASVPRKFIAFSNTDVGNTIEMVGNLDTATPNATVYVPGTGTNLNGSKSNYEAARNLSKRTGGPVFLYLDERLPQTLGEKNIDGAKALLPVNTGAAVMHLALGLKDSAADAGPAKDIAPGLVSFGRELDTELAHVAPTAKTTFIGHSYGGVVVGTAEQLGLRADRVVYASSAGTGALSTGWHNANPNVERYSITAPGDPIQSVQASGRFGGDPDTAAGVTRLDTGSYGSSTADCQLVAGIHSHGGYWDDPDSTAFTNMVSVITGDTPTEYVRRLPDTPEPQQAVLDGAPARAMIAGSPATIPLEMLRRWLSSD</sequence>
<name>A0A848KRQ4_9ACTN</name>
<gene>
    <name evidence="3" type="ORF">HH308_10510</name>
</gene>
<dbReference type="InterPro" id="IPR010427">
    <property type="entry name" value="DUF1023"/>
</dbReference>
<dbReference type="Proteomes" id="UP000550729">
    <property type="component" value="Unassembled WGS sequence"/>
</dbReference>
<dbReference type="EMBL" id="JABBNB010000009">
    <property type="protein sequence ID" value="NMO01644.1"/>
    <property type="molecule type" value="Genomic_DNA"/>
</dbReference>
<organism evidence="3 4">
    <name type="scientific">Gordonia asplenii</name>
    <dbReference type="NCBI Taxonomy" id="2725283"/>
    <lineage>
        <taxon>Bacteria</taxon>
        <taxon>Bacillati</taxon>
        <taxon>Actinomycetota</taxon>
        <taxon>Actinomycetes</taxon>
        <taxon>Mycobacteriales</taxon>
        <taxon>Gordoniaceae</taxon>
        <taxon>Gordonia</taxon>
    </lineage>
</organism>
<feature type="region of interest" description="Disordered" evidence="1">
    <location>
        <begin position="109"/>
        <end position="130"/>
    </location>
</feature>
<comment type="caution">
    <text evidence="3">The sequence shown here is derived from an EMBL/GenBank/DDBJ whole genome shotgun (WGS) entry which is preliminary data.</text>
</comment>
<keyword evidence="4" id="KW-1185">Reference proteome</keyword>